<keyword evidence="3" id="KW-0862">Zinc</keyword>
<evidence type="ECO:0000256" key="1">
    <source>
        <dbReference type="ARBA" id="ARBA00022723"/>
    </source>
</evidence>
<evidence type="ECO:0000259" key="5">
    <source>
        <dbReference type="PROSITE" id="PS50966"/>
    </source>
</evidence>
<dbReference type="Pfam" id="PF10551">
    <property type="entry name" value="MULE"/>
    <property type="match status" value="1"/>
</dbReference>
<protein>
    <submittedName>
        <fullName evidence="6">Transposase, MuDR, MULE transposase domain protein</fullName>
    </submittedName>
</protein>
<reference evidence="6" key="1">
    <citation type="journal article" date="2022" name="Int. J. Mol. Sci.">
        <title>Draft Genome of Tanacetum Coccineum: Genomic Comparison of Closely Related Tanacetum-Family Plants.</title>
        <authorList>
            <person name="Yamashiro T."/>
            <person name="Shiraishi A."/>
            <person name="Nakayama K."/>
            <person name="Satake H."/>
        </authorList>
    </citation>
    <scope>NUCLEOTIDE SEQUENCE</scope>
</reference>
<dbReference type="PROSITE" id="PS50966">
    <property type="entry name" value="ZF_SWIM"/>
    <property type="match status" value="1"/>
</dbReference>
<sequence>MISPCPKTQLIVTIECKQKSKCHLLTEKLQDRSQCFKRGKIYTRGYFVQKYKIHISYQQAWRGKDYAIQQIRGSPYEAFEMLPYYCFNLEQKNEGTVTRIKTDKNGVFEMLFIAIGASIHTFRNYLRPVLMIDAAHLKGLYKGTNLVAVAMDGNNQIVPIAFGICKGETGPCWTWWMSVLRECIGDNPNLLFISDRHVAISLAVEKEFPLAFHVVCCRHLMMNLSLKNKKRKDLYWKICKAYTREDFAISMTTLQNVQHDAYQKLCEAGVERWSRAHCPLVRYNYMTSNSVESINAKSVIHRKDLVLKLAETYRVMVQECTQSGKKSMKSVTWVVKGVKNYQYEVSDGQYIRAVNLHTGICECRKWQLSGIPCGHVISVTRFIGLTDCVQYVADWFKKPKYQGTYSESIHILGNMSHWDLPPNIQKAIPPRMDNPQPGRPKNTNRIKSQGYIAVDAQKRVTDVINAIIPLLFNRL</sequence>
<dbReference type="PANTHER" id="PTHR31973:SF185">
    <property type="entry name" value="TRANSPOSASE, MUDR, PLANT, MULE TRANSPOSASE DOMAIN-CONTAINING PROTEIN"/>
    <property type="match status" value="1"/>
</dbReference>
<dbReference type="Pfam" id="PF04434">
    <property type="entry name" value="SWIM"/>
    <property type="match status" value="1"/>
</dbReference>
<evidence type="ECO:0000313" key="6">
    <source>
        <dbReference type="EMBL" id="GJS76428.1"/>
    </source>
</evidence>
<dbReference type="InterPro" id="IPR006564">
    <property type="entry name" value="Znf_PMZ"/>
</dbReference>
<accession>A0ABQ4YHJ4</accession>
<keyword evidence="1" id="KW-0479">Metal-binding</keyword>
<comment type="caution">
    <text evidence="6">The sequence shown here is derived from an EMBL/GenBank/DDBJ whole genome shotgun (WGS) entry which is preliminary data.</text>
</comment>
<dbReference type="InterPro" id="IPR007527">
    <property type="entry name" value="Znf_SWIM"/>
</dbReference>
<dbReference type="Proteomes" id="UP001151760">
    <property type="component" value="Unassembled WGS sequence"/>
</dbReference>
<evidence type="ECO:0000256" key="3">
    <source>
        <dbReference type="ARBA" id="ARBA00022833"/>
    </source>
</evidence>
<evidence type="ECO:0000313" key="7">
    <source>
        <dbReference type="Proteomes" id="UP001151760"/>
    </source>
</evidence>
<evidence type="ECO:0000256" key="2">
    <source>
        <dbReference type="ARBA" id="ARBA00022771"/>
    </source>
</evidence>
<dbReference type="PANTHER" id="PTHR31973">
    <property type="entry name" value="POLYPROTEIN, PUTATIVE-RELATED"/>
    <property type="match status" value="1"/>
</dbReference>
<keyword evidence="7" id="KW-1185">Reference proteome</keyword>
<name>A0ABQ4YHJ4_9ASTR</name>
<feature type="domain" description="SWIM-type" evidence="5">
    <location>
        <begin position="350"/>
        <end position="384"/>
    </location>
</feature>
<organism evidence="6 7">
    <name type="scientific">Tanacetum coccineum</name>
    <dbReference type="NCBI Taxonomy" id="301880"/>
    <lineage>
        <taxon>Eukaryota</taxon>
        <taxon>Viridiplantae</taxon>
        <taxon>Streptophyta</taxon>
        <taxon>Embryophyta</taxon>
        <taxon>Tracheophyta</taxon>
        <taxon>Spermatophyta</taxon>
        <taxon>Magnoliopsida</taxon>
        <taxon>eudicotyledons</taxon>
        <taxon>Gunneridae</taxon>
        <taxon>Pentapetalae</taxon>
        <taxon>asterids</taxon>
        <taxon>campanulids</taxon>
        <taxon>Asterales</taxon>
        <taxon>Asteraceae</taxon>
        <taxon>Asteroideae</taxon>
        <taxon>Anthemideae</taxon>
        <taxon>Anthemidinae</taxon>
        <taxon>Tanacetum</taxon>
    </lineage>
</organism>
<dbReference type="EMBL" id="BQNB010010375">
    <property type="protein sequence ID" value="GJS76428.1"/>
    <property type="molecule type" value="Genomic_DNA"/>
</dbReference>
<dbReference type="InterPro" id="IPR018289">
    <property type="entry name" value="MULE_transposase_dom"/>
</dbReference>
<keyword evidence="2 4" id="KW-0863">Zinc-finger</keyword>
<reference evidence="6" key="2">
    <citation type="submission" date="2022-01" db="EMBL/GenBank/DDBJ databases">
        <authorList>
            <person name="Yamashiro T."/>
            <person name="Shiraishi A."/>
            <person name="Satake H."/>
            <person name="Nakayama K."/>
        </authorList>
    </citation>
    <scope>NUCLEOTIDE SEQUENCE</scope>
</reference>
<gene>
    <name evidence="6" type="ORF">Tco_0726309</name>
</gene>
<proteinExistence type="predicted"/>
<evidence type="ECO:0000256" key="4">
    <source>
        <dbReference type="PROSITE-ProRule" id="PRU00325"/>
    </source>
</evidence>
<dbReference type="SMART" id="SM00575">
    <property type="entry name" value="ZnF_PMZ"/>
    <property type="match status" value="1"/>
</dbReference>